<evidence type="ECO:0000313" key="4">
    <source>
        <dbReference type="Proteomes" id="UP000297948"/>
    </source>
</evidence>
<feature type="region of interest" description="Disordered" evidence="1">
    <location>
        <begin position="51"/>
        <end position="78"/>
    </location>
</feature>
<sequence>MAALPALLIVATATSASATPGSSTESKASFAAVATAGQNARLTVPGDEWPVAPGDEWPVAPADEWPVAPGDEWPSPAK</sequence>
<keyword evidence="4" id="KW-1185">Reference proteome</keyword>
<accession>A0A4Z0GJH9</accession>
<feature type="chain" id="PRO_5021475305" evidence="2">
    <location>
        <begin position="19"/>
        <end position="78"/>
    </location>
</feature>
<proteinExistence type="predicted"/>
<feature type="signal peptide" evidence="2">
    <location>
        <begin position="1"/>
        <end position="18"/>
    </location>
</feature>
<evidence type="ECO:0000256" key="1">
    <source>
        <dbReference type="SAM" id="MobiDB-lite"/>
    </source>
</evidence>
<reference evidence="3 4" key="1">
    <citation type="submission" date="2019-03" db="EMBL/GenBank/DDBJ databases">
        <authorList>
            <person name="Gonzalez-Pimentel J.L."/>
        </authorList>
    </citation>
    <scope>NUCLEOTIDE SEQUENCE [LARGE SCALE GENOMIC DNA]</scope>
    <source>
        <strain evidence="3 4">JCM 31289</strain>
    </source>
</reference>
<evidence type="ECO:0000256" key="2">
    <source>
        <dbReference type="SAM" id="SignalP"/>
    </source>
</evidence>
<dbReference type="EMBL" id="SRID01000320">
    <property type="protein sequence ID" value="TGA95454.1"/>
    <property type="molecule type" value="Genomic_DNA"/>
</dbReference>
<comment type="caution">
    <text evidence="3">The sequence shown here is derived from an EMBL/GenBank/DDBJ whole genome shotgun (WGS) entry which is preliminary data.</text>
</comment>
<evidence type="ECO:0000313" key="3">
    <source>
        <dbReference type="EMBL" id="TGA95454.1"/>
    </source>
</evidence>
<keyword evidence="2" id="KW-0732">Signal</keyword>
<protein>
    <submittedName>
        <fullName evidence="3">Uncharacterized protein</fullName>
    </submittedName>
</protein>
<dbReference type="RefSeq" id="WP_135341430.1">
    <property type="nucleotide sequence ID" value="NZ_SRID01000320.1"/>
</dbReference>
<organism evidence="3 4">
    <name type="scientific">Streptomyces palmae</name>
    <dbReference type="NCBI Taxonomy" id="1701085"/>
    <lineage>
        <taxon>Bacteria</taxon>
        <taxon>Bacillati</taxon>
        <taxon>Actinomycetota</taxon>
        <taxon>Actinomycetes</taxon>
        <taxon>Kitasatosporales</taxon>
        <taxon>Streptomycetaceae</taxon>
        <taxon>Streptomyces</taxon>
    </lineage>
</organism>
<dbReference type="Proteomes" id="UP000297948">
    <property type="component" value="Unassembled WGS sequence"/>
</dbReference>
<gene>
    <name evidence="3" type="ORF">E4099_25315</name>
</gene>
<name>A0A4Z0GJH9_9ACTN</name>
<dbReference type="AlphaFoldDB" id="A0A4Z0GJH9"/>